<dbReference type="InterPro" id="IPR001509">
    <property type="entry name" value="Epimerase_deHydtase"/>
</dbReference>
<dbReference type="GO" id="GO:0004029">
    <property type="term" value="F:aldehyde dehydrogenase (NAD+) activity"/>
    <property type="evidence" value="ECO:0007669"/>
    <property type="project" value="TreeGrafter"/>
</dbReference>
<dbReference type="InterPro" id="IPR051783">
    <property type="entry name" value="NAD(P)-dependent_oxidoreduct"/>
</dbReference>
<dbReference type="Gene3D" id="3.40.50.720">
    <property type="entry name" value="NAD(P)-binding Rossmann-like Domain"/>
    <property type="match status" value="1"/>
</dbReference>
<evidence type="ECO:0000313" key="2">
    <source>
        <dbReference type="EMBL" id="KAK4111503.1"/>
    </source>
</evidence>
<proteinExistence type="predicted"/>
<dbReference type="EMBL" id="MU853345">
    <property type="protein sequence ID" value="KAK4111503.1"/>
    <property type="molecule type" value="Genomic_DNA"/>
</dbReference>
<dbReference type="SUPFAM" id="SSF51735">
    <property type="entry name" value="NAD(P)-binding Rossmann-fold domains"/>
    <property type="match status" value="1"/>
</dbReference>
<evidence type="ECO:0000313" key="3">
    <source>
        <dbReference type="Proteomes" id="UP001302812"/>
    </source>
</evidence>
<dbReference type="AlphaFoldDB" id="A0AAN6YR59"/>
<name>A0AAN6YR59_9PEZI</name>
<dbReference type="GeneID" id="89937211"/>
<dbReference type="GO" id="GO:0005737">
    <property type="term" value="C:cytoplasm"/>
    <property type="evidence" value="ECO:0007669"/>
    <property type="project" value="TreeGrafter"/>
</dbReference>
<accession>A0AAN6YR59</accession>
<feature type="domain" description="NAD-dependent epimerase/dehydratase" evidence="1">
    <location>
        <begin position="4"/>
        <end position="239"/>
    </location>
</feature>
<keyword evidence="3" id="KW-1185">Reference proteome</keyword>
<gene>
    <name evidence="2" type="ORF">N656DRAFT_754867</name>
</gene>
<evidence type="ECO:0000259" key="1">
    <source>
        <dbReference type="Pfam" id="PF01370"/>
    </source>
</evidence>
<reference evidence="2" key="1">
    <citation type="journal article" date="2023" name="Mol. Phylogenet. Evol.">
        <title>Genome-scale phylogeny and comparative genomics of the fungal order Sordariales.</title>
        <authorList>
            <person name="Hensen N."/>
            <person name="Bonometti L."/>
            <person name="Westerberg I."/>
            <person name="Brannstrom I.O."/>
            <person name="Guillou S."/>
            <person name="Cros-Aarteil S."/>
            <person name="Calhoun S."/>
            <person name="Haridas S."/>
            <person name="Kuo A."/>
            <person name="Mondo S."/>
            <person name="Pangilinan J."/>
            <person name="Riley R."/>
            <person name="LaButti K."/>
            <person name="Andreopoulos B."/>
            <person name="Lipzen A."/>
            <person name="Chen C."/>
            <person name="Yan M."/>
            <person name="Daum C."/>
            <person name="Ng V."/>
            <person name="Clum A."/>
            <person name="Steindorff A."/>
            <person name="Ohm R.A."/>
            <person name="Martin F."/>
            <person name="Silar P."/>
            <person name="Natvig D.O."/>
            <person name="Lalanne C."/>
            <person name="Gautier V."/>
            <person name="Ament-Velasquez S.L."/>
            <person name="Kruys A."/>
            <person name="Hutchinson M.I."/>
            <person name="Powell A.J."/>
            <person name="Barry K."/>
            <person name="Miller A.N."/>
            <person name="Grigoriev I.V."/>
            <person name="Debuchy R."/>
            <person name="Gladieux P."/>
            <person name="Hiltunen Thoren M."/>
            <person name="Johannesson H."/>
        </authorList>
    </citation>
    <scope>NUCLEOTIDE SEQUENCE</scope>
    <source>
        <strain evidence="2">CBS 508.74</strain>
    </source>
</reference>
<dbReference type="RefSeq" id="XP_064669073.1">
    <property type="nucleotide sequence ID" value="XM_064813086.1"/>
</dbReference>
<sequence>MPNILILGGTGYLGQAVSQALLRSGNHSVWGTVRPGSTSQSKARTLSLNEITPVIGDATDPAWLAKTIADHRIDVVIDITQAYDKAGVILDAVISAARNRAEVLAKEQAVGPKLGYIYTSGSWVHGSPGLGVGRKVGDLTVPGTSLAPAKPATAVAWRPAHEQAVLAAREVLDVAVVRPGAIYGRASWVWGTFWSPLLAASKDADNNANEVQIPADAGARIGTVHVDDLAEAYVRVVDRVHGLLGSWPVFDVTSEVLLVPDIVQAAAKVLGVEKKRIVYAGTGGNPFLEALSLVVNTDSARARCVLGWEAKRRGFVLNLGVFVEAWRAAQAQGE</sequence>
<dbReference type="Proteomes" id="UP001302812">
    <property type="component" value="Unassembled WGS sequence"/>
</dbReference>
<dbReference type="PANTHER" id="PTHR48079:SF3">
    <property type="entry name" value="NAD-DEPENDENT EPIMERASE_DEHYDRATASE DOMAIN-CONTAINING PROTEIN"/>
    <property type="match status" value="1"/>
</dbReference>
<organism evidence="2 3">
    <name type="scientific">Canariomyces notabilis</name>
    <dbReference type="NCBI Taxonomy" id="2074819"/>
    <lineage>
        <taxon>Eukaryota</taxon>
        <taxon>Fungi</taxon>
        <taxon>Dikarya</taxon>
        <taxon>Ascomycota</taxon>
        <taxon>Pezizomycotina</taxon>
        <taxon>Sordariomycetes</taxon>
        <taxon>Sordariomycetidae</taxon>
        <taxon>Sordariales</taxon>
        <taxon>Chaetomiaceae</taxon>
        <taxon>Canariomyces</taxon>
    </lineage>
</organism>
<dbReference type="InterPro" id="IPR036291">
    <property type="entry name" value="NAD(P)-bd_dom_sf"/>
</dbReference>
<reference evidence="2" key="2">
    <citation type="submission" date="2023-05" db="EMBL/GenBank/DDBJ databases">
        <authorList>
            <consortium name="Lawrence Berkeley National Laboratory"/>
            <person name="Steindorff A."/>
            <person name="Hensen N."/>
            <person name="Bonometti L."/>
            <person name="Westerberg I."/>
            <person name="Brannstrom I.O."/>
            <person name="Guillou S."/>
            <person name="Cros-Aarteil S."/>
            <person name="Calhoun S."/>
            <person name="Haridas S."/>
            <person name="Kuo A."/>
            <person name="Mondo S."/>
            <person name="Pangilinan J."/>
            <person name="Riley R."/>
            <person name="Labutti K."/>
            <person name="Andreopoulos B."/>
            <person name="Lipzen A."/>
            <person name="Chen C."/>
            <person name="Yanf M."/>
            <person name="Daum C."/>
            <person name="Ng V."/>
            <person name="Clum A."/>
            <person name="Ohm R."/>
            <person name="Martin F."/>
            <person name="Silar P."/>
            <person name="Natvig D."/>
            <person name="Lalanne C."/>
            <person name="Gautier V."/>
            <person name="Ament-Velasquez S.L."/>
            <person name="Kruys A."/>
            <person name="Hutchinson M.I."/>
            <person name="Powell A.J."/>
            <person name="Barry K."/>
            <person name="Miller A.N."/>
            <person name="Grigoriev I.V."/>
            <person name="Debuchy R."/>
            <person name="Gladieux P."/>
            <person name="Thoren M.H."/>
            <person name="Johannesson H."/>
        </authorList>
    </citation>
    <scope>NUCLEOTIDE SEQUENCE</scope>
    <source>
        <strain evidence="2">CBS 508.74</strain>
    </source>
</reference>
<dbReference type="Pfam" id="PF01370">
    <property type="entry name" value="Epimerase"/>
    <property type="match status" value="1"/>
</dbReference>
<comment type="caution">
    <text evidence="2">The sequence shown here is derived from an EMBL/GenBank/DDBJ whole genome shotgun (WGS) entry which is preliminary data.</text>
</comment>
<dbReference type="PANTHER" id="PTHR48079">
    <property type="entry name" value="PROTEIN YEEZ"/>
    <property type="match status" value="1"/>
</dbReference>
<protein>
    <submittedName>
        <fullName evidence="2">NAD(P)-binding protein</fullName>
    </submittedName>
</protein>